<name>A0ABN9M283_9NEOB</name>
<evidence type="ECO:0008006" key="3">
    <source>
        <dbReference type="Google" id="ProtNLM"/>
    </source>
</evidence>
<organism evidence="1 2">
    <name type="scientific">Ranitomeya imitator</name>
    <name type="common">mimic poison frog</name>
    <dbReference type="NCBI Taxonomy" id="111125"/>
    <lineage>
        <taxon>Eukaryota</taxon>
        <taxon>Metazoa</taxon>
        <taxon>Chordata</taxon>
        <taxon>Craniata</taxon>
        <taxon>Vertebrata</taxon>
        <taxon>Euteleostomi</taxon>
        <taxon>Amphibia</taxon>
        <taxon>Batrachia</taxon>
        <taxon>Anura</taxon>
        <taxon>Neobatrachia</taxon>
        <taxon>Hyloidea</taxon>
        <taxon>Dendrobatidae</taxon>
        <taxon>Dendrobatinae</taxon>
        <taxon>Ranitomeya</taxon>
    </lineage>
</organism>
<accession>A0ABN9M283</accession>
<keyword evidence="2" id="KW-1185">Reference proteome</keyword>
<dbReference type="Gene3D" id="1.20.58.60">
    <property type="match status" value="1"/>
</dbReference>
<reference evidence="1" key="1">
    <citation type="submission" date="2023-07" db="EMBL/GenBank/DDBJ databases">
        <authorList>
            <person name="Stuckert A."/>
        </authorList>
    </citation>
    <scope>NUCLEOTIDE SEQUENCE</scope>
</reference>
<comment type="caution">
    <text evidence="1">The sequence shown here is derived from an EMBL/GenBank/DDBJ whole genome shotgun (WGS) entry which is preliminary data.</text>
</comment>
<proteinExistence type="predicted"/>
<feature type="non-terminal residue" evidence="1">
    <location>
        <position position="212"/>
    </location>
</feature>
<dbReference type="SUPFAM" id="SSF46966">
    <property type="entry name" value="Spectrin repeat"/>
    <property type="match status" value="1"/>
</dbReference>
<evidence type="ECO:0000313" key="2">
    <source>
        <dbReference type="Proteomes" id="UP001176940"/>
    </source>
</evidence>
<dbReference type="EMBL" id="CAUEEQ010037872">
    <property type="protein sequence ID" value="CAJ0954150.1"/>
    <property type="molecule type" value="Genomic_DNA"/>
</dbReference>
<sequence>KIQADISSHEAALEDLKKTVRSAVQSAPEVKSSRGGSQLDVLQRKLREVSTKFQLFQKPANFEQRILDCKRVLDGVKVELGVLDVKDTDPEVIQKHMDGCMKLYKTLSEVKLEVETVIKTGRQIVQKQQTDNPKLMDEQLTALKLLYNDLGAQVTEGKQDLERAIMLSVKLRKESASLSEWLTATESELILKSTTDNVCADLDVEIAWAKVS</sequence>
<evidence type="ECO:0000313" key="1">
    <source>
        <dbReference type="EMBL" id="CAJ0954150.1"/>
    </source>
</evidence>
<dbReference type="Proteomes" id="UP001176940">
    <property type="component" value="Unassembled WGS sequence"/>
</dbReference>
<protein>
    <recommendedName>
        <fullName evidence="3">Microtubule-actin crosslinking factor 1</fullName>
    </recommendedName>
</protein>
<gene>
    <name evidence="1" type="ORF">RIMI_LOCUS14586488</name>
</gene>
<feature type="non-terminal residue" evidence="1">
    <location>
        <position position="1"/>
    </location>
</feature>